<dbReference type="Pfam" id="PF01151">
    <property type="entry name" value="ELO"/>
    <property type="match status" value="1"/>
</dbReference>
<evidence type="ECO:0000256" key="4">
    <source>
        <dbReference type="ARBA" id="ARBA00022692"/>
    </source>
</evidence>
<reference evidence="11 12" key="1">
    <citation type="journal article" date="2010" name="Science">
        <title>Genomic comparison of the ants Camponotus floridanus and Harpegnathos saltator.</title>
        <authorList>
            <person name="Bonasio R."/>
            <person name="Zhang G."/>
            <person name="Ye C."/>
            <person name="Mutti N.S."/>
            <person name="Fang X."/>
            <person name="Qin N."/>
            <person name="Donahue G."/>
            <person name="Yang P."/>
            <person name="Li Q."/>
            <person name="Li C."/>
            <person name="Zhang P."/>
            <person name="Huang Z."/>
            <person name="Berger S.L."/>
            <person name="Reinberg D."/>
            <person name="Wang J."/>
            <person name="Liebig J."/>
        </authorList>
    </citation>
    <scope>NUCLEOTIDE SEQUENCE [LARGE SCALE GENOMIC DNA]</scope>
    <source>
        <strain evidence="11 12">R22 G/1</strain>
    </source>
</reference>
<feature type="transmembrane region" description="Helical" evidence="10">
    <location>
        <begin position="12"/>
        <end position="31"/>
    </location>
</feature>
<protein>
    <recommendedName>
        <fullName evidence="10">Elongation of very long chain fatty acids protein</fullName>
        <ecNumber evidence="10">2.3.1.199</ecNumber>
    </recommendedName>
    <alternativeName>
        <fullName evidence="10">Very-long-chain 3-oxoacyl-CoA synthase</fullName>
    </alternativeName>
</protein>
<keyword evidence="3 10" id="KW-0808">Transferase</keyword>
<keyword evidence="6 10" id="KW-1133">Transmembrane helix</keyword>
<evidence type="ECO:0000313" key="11">
    <source>
        <dbReference type="EMBL" id="EFN82257.1"/>
    </source>
</evidence>
<dbReference type="InterPro" id="IPR002076">
    <property type="entry name" value="ELO_fam"/>
</dbReference>
<accession>E2BPX5</accession>
<keyword evidence="12" id="KW-1185">Reference proteome</keyword>
<dbReference type="Proteomes" id="UP000008237">
    <property type="component" value="Unassembled WGS sequence"/>
</dbReference>
<keyword evidence="8 10" id="KW-0472">Membrane</keyword>
<dbReference type="GO" id="GO:0042761">
    <property type="term" value="P:very long-chain fatty acid biosynthetic process"/>
    <property type="evidence" value="ECO:0007669"/>
    <property type="project" value="TreeGrafter"/>
</dbReference>
<evidence type="ECO:0000313" key="12">
    <source>
        <dbReference type="Proteomes" id="UP000008237"/>
    </source>
</evidence>
<comment type="similarity">
    <text evidence="10">Belongs to the ELO family.</text>
</comment>
<evidence type="ECO:0000256" key="6">
    <source>
        <dbReference type="ARBA" id="ARBA00022989"/>
    </source>
</evidence>
<dbReference type="OrthoDB" id="434092at2759"/>
<comment type="caution">
    <text evidence="10">Lacks conserved residue(s) required for the propagation of feature annotation.</text>
</comment>
<dbReference type="GO" id="GO:0030148">
    <property type="term" value="P:sphingolipid biosynthetic process"/>
    <property type="evidence" value="ECO:0007669"/>
    <property type="project" value="TreeGrafter"/>
</dbReference>
<feature type="non-terminal residue" evidence="11">
    <location>
        <position position="1"/>
    </location>
</feature>
<comment type="catalytic activity">
    <reaction evidence="10">
        <text>a very-long-chain acyl-CoA + malonyl-CoA + H(+) = a very-long-chain 3-oxoacyl-CoA + CO2 + CoA</text>
        <dbReference type="Rhea" id="RHEA:32727"/>
        <dbReference type="ChEBI" id="CHEBI:15378"/>
        <dbReference type="ChEBI" id="CHEBI:16526"/>
        <dbReference type="ChEBI" id="CHEBI:57287"/>
        <dbReference type="ChEBI" id="CHEBI:57384"/>
        <dbReference type="ChEBI" id="CHEBI:90725"/>
        <dbReference type="ChEBI" id="CHEBI:90736"/>
        <dbReference type="EC" id="2.3.1.199"/>
    </reaction>
</comment>
<dbReference type="AlphaFoldDB" id="E2BPX5"/>
<dbReference type="PANTHER" id="PTHR11157:SF21">
    <property type="entry name" value="ELONGATION OF VERY LONG CHAIN FATTY ACIDS PROTEIN"/>
    <property type="match status" value="1"/>
</dbReference>
<evidence type="ECO:0000256" key="1">
    <source>
        <dbReference type="ARBA" id="ARBA00004141"/>
    </source>
</evidence>
<evidence type="ECO:0000256" key="7">
    <source>
        <dbReference type="ARBA" id="ARBA00023098"/>
    </source>
</evidence>
<sequence length="174" mass="21034">DPRTKDFFLIDTLWRVPLLAIFYVYSIYVLLPKFMEKREPYKLTRILQIYNVLQIIFNMYLFYMVSCKFKFKKIYTRFIFTQALALGWLREYSFNCEPVDFSYAPRALQISRVVWYYFMLKVVDLLDTFFFVLRKKQSQVSFLHIYHHCGMVILTWGATKYFPGGHGTFTGTYN</sequence>
<keyword evidence="5 10" id="KW-0276">Fatty acid metabolism</keyword>
<evidence type="ECO:0000256" key="8">
    <source>
        <dbReference type="ARBA" id="ARBA00023136"/>
    </source>
</evidence>
<keyword evidence="7 10" id="KW-0443">Lipid metabolism</keyword>
<dbReference type="EMBL" id="GL449666">
    <property type="protein sequence ID" value="EFN82257.1"/>
    <property type="molecule type" value="Genomic_DNA"/>
</dbReference>
<gene>
    <name evidence="11" type="ORF">EAI_09307</name>
</gene>
<evidence type="ECO:0000256" key="2">
    <source>
        <dbReference type="ARBA" id="ARBA00022516"/>
    </source>
</evidence>
<proteinExistence type="inferred from homology"/>
<dbReference type="PANTHER" id="PTHR11157">
    <property type="entry name" value="FATTY ACID ACYL TRANSFERASE-RELATED"/>
    <property type="match status" value="1"/>
</dbReference>
<dbReference type="InParanoid" id="E2BPX5"/>
<feature type="transmembrane region" description="Helical" evidence="10">
    <location>
        <begin position="43"/>
        <end position="63"/>
    </location>
</feature>
<dbReference type="GO" id="GO:0019367">
    <property type="term" value="P:fatty acid elongation, saturated fatty acid"/>
    <property type="evidence" value="ECO:0007669"/>
    <property type="project" value="TreeGrafter"/>
</dbReference>
<evidence type="ECO:0000256" key="10">
    <source>
        <dbReference type="RuleBase" id="RU361115"/>
    </source>
</evidence>
<dbReference type="GO" id="GO:0034625">
    <property type="term" value="P:fatty acid elongation, monounsaturated fatty acid"/>
    <property type="evidence" value="ECO:0007669"/>
    <property type="project" value="TreeGrafter"/>
</dbReference>
<keyword evidence="4 10" id="KW-0812">Transmembrane</keyword>
<dbReference type="GO" id="GO:0005789">
    <property type="term" value="C:endoplasmic reticulum membrane"/>
    <property type="evidence" value="ECO:0007669"/>
    <property type="project" value="TreeGrafter"/>
</dbReference>
<dbReference type="GO" id="GO:0034626">
    <property type="term" value="P:fatty acid elongation, polyunsaturated fatty acid"/>
    <property type="evidence" value="ECO:0007669"/>
    <property type="project" value="TreeGrafter"/>
</dbReference>
<dbReference type="GO" id="GO:0009922">
    <property type="term" value="F:fatty acid elongase activity"/>
    <property type="evidence" value="ECO:0007669"/>
    <property type="project" value="UniProtKB-EC"/>
</dbReference>
<comment type="subcellular location">
    <subcellularLocation>
        <location evidence="1">Membrane</location>
        <topology evidence="1">Multi-pass membrane protein</topology>
    </subcellularLocation>
</comment>
<keyword evidence="9 10" id="KW-0275">Fatty acid biosynthesis</keyword>
<evidence type="ECO:0000256" key="5">
    <source>
        <dbReference type="ARBA" id="ARBA00022832"/>
    </source>
</evidence>
<keyword evidence="2 10" id="KW-0444">Lipid biosynthesis</keyword>
<evidence type="ECO:0000256" key="9">
    <source>
        <dbReference type="ARBA" id="ARBA00023160"/>
    </source>
</evidence>
<name>E2BPX5_HARSA</name>
<organism evidence="12">
    <name type="scientific">Harpegnathos saltator</name>
    <name type="common">Jerdon's jumping ant</name>
    <dbReference type="NCBI Taxonomy" id="610380"/>
    <lineage>
        <taxon>Eukaryota</taxon>
        <taxon>Metazoa</taxon>
        <taxon>Ecdysozoa</taxon>
        <taxon>Arthropoda</taxon>
        <taxon>Hexapoda</taxon>
        <taxon>Insecta</taxon>
        <taxon>Pterygota</taxon>
        <taxon>Neoptera</taxon>
        <taxon>Endopterygota</taxon>
        <taxon>Hymenoptera</taxon>
        <taxon>Apocrita</taxon>
        <taxon>Aculeata</taxon>
        <taxon>Formicoidea</taxon>
        <taxon>Formicidae</taxon>
        <taxon>Ponerinae</taxon>
        <taxon>Ponerini</taxon>
        <taxon>Harpegnathos</taxon>
    </lineage>
</organism>
<feature type="non-terminal residue" evidence="11">
    <location>
        <position position="174"/>
    </location>
</feature>
<evidence type="ECO:0000256" key="3">
    <source>
        <dbReference type="ARBA" id="ARBA00022679"/>
    </source>
</evidence>
<dbReference type="EC" id="2.3.1.199" evidence="10"/>